<dbReference type="NCBIfam" id="TIGR03779">
    <property type="entry name" value="Bac_Flav_CT_M"/>
    <property type="match status" value="1"/>
</dbReference>
<proteinExistence type="predicted"/>
<dbReference type="Pfam" id="PF12508">
    <property type="entry name" value="Transposon_TraM"/>
    <property type="match status" value="1"/>
</dbReference>
<dbReference type="RefSeq" id="WP_119348169.1">
    <property type="nucleotide sequence ID" value="NZ_QWET01000001.1"/>
</dbReference>
<evidence type="ECO:0000256" key="1">
    <source>
        <dbReference type="SAM" id="Coils"/>
    </source>
</evidence>
<keyword evidence="2" id="KW-0812">Transmembrane</keyword>
<keyword evidence="1" id="KW-0175">Coiled coil</keyword>
<dbReference type="InterPro" id="IPR022187">
    <property type="entry name" value="Conjug_transposon_TraM"/>
</dbReference>
<dbReference type="Proteomes" id="UP000266441">
    <property type="component" value="Unassembled WGS sequence"/>
</dbReference>
<evidence type="ECO:0000256" key="2">
    <source>
        <dbReference type="SAM" id="Phobius"/>
    </source>
</evidence>
<evidence type="ECO:0000313" key="4">
    <source>
        <dbReference type="EMBL" id="RIH67145.1"/>
    </source>
</evidence>
<keyword evidence="2" id="KW-0472">Membrane</keyword>
<keyword evidence="5" id="KW-1185">Reference proteome</keyword>
<dbReference type="AlphaFoldDB" id="A0A399D5G9"/>
<accession>A0A399D5G9</accession>
<feature type="transmembrane region" description="Helical" evidence="2">
    <location>
        <begin position="12"/>
        <end position="30"/>
    </location>
</feature>
<name>A0A399D5G9_9BACT</name>
<sequence length="392" mass="44222">MKTILKKSKAMFILPLILLPFVVLIFYILGGGNPTGSGGQNNAKNEGVNYSMPQAESTIEITDKMEAYEQQGGRASTTDYHILEIPDSLQQPNEVLDLPEELAESTGSDTKKQLNGSISHNLLAHIKQKEQEINRELNPPEWETDKVKTGGKTSVKKQISRVQNNENKNGKGQSAVTLQRTGIQELDKVFEENIDLNRQNDSLKYTLRQLQQQQMEEERKENARFALEKKNNSGFQKNVTNNLLIKAEIYETTTVLDGHRVKLRLLEDTWLNDKKIPENTFVYGICKVRNERLHITISQLPVENTFLPVDLAIHDLDGLSGLYVPGNAARKITREVGSQTNTSSLFGMTDSPLTYAGIRAADRTTQAFLKRVRLKKVTVKKNTLVYLINQNQ</sequence>
<feature type="domain" description="Conjugative transposon TraM C-terminal" evidence="3">
    <location>
        <begin position="245"/>
        <end position="387"/>
    </location>
</feature>
<dbReference type="EMBL" id="QWET01000001">
    <property type="protein sequence ID" value="RIH67145.1"/>
    <property type="molecule type" value="Genomic_DNA"/>
</dbReference>
<evidence type="ECO:0000313" key="5">
    <source>
        <dbReference type="Proteomes" id="UP000266441"/>
    </source>
</evidence>
<organism evidence="4 5">
    <name type="scientific">Mariniphaga sediminis</name>
    <dbReference type="NCBI Taxonomy" id="1628158"/>
    <lineage>
        <taxon>Bacteria</taxon>
        <taxon>Pseudomonadati</taxon>
        <taxon>Bacteroidota</taxon>
        <taxon>Bacteroidia</taxon>
        <taxon>Marinilabiliales</taxon>
        <taxon>Prolixibacteraceae</taxon>
        <taxon>Mariniphaga</taxon>
    </lineage>
</organism>
<keyword evidence="2" id="KW-1133">Transmembrane helix</keyword>
<feature type="coiled-coil region" evidence="1">
    <location>
        <begin position="193"/>
        <end position="230"/>
    </location>
</feature>
<protein>
    <submittedName>
        <fullName evidence="4">Conjugative transposon protein TraM</fullName>
    </submittedName>
</protein>
<reference evidence="4 5" key="1">
    <citation type="journal article" date="2015" name="Int. J. Syst. Evol. Microbiol.">
        <title>Mariniphaga sediminis sp. nov., isolated from coastal sediment.</title>
        <authorList>
            <person name="Wang F.Q."/>
            <person name="Shen Q.Y."/>
            <person name="Chen G.J."/>
            <person name="Du Z.J."/>
        </authorList>
    </citation>
    <scope>NUCLEOTIDE SEQUENCE [LARGE SCALE GENOMIC DNA]</scope>
    <source>
        <strain evidence="4 5">SY21</strain>
    </source>
</reference>
<evidence type="ECO:0000259" key="3">
    <source>
        <dbReference type="Pfam" id="PF12508"/>
    </source>
</evidence>
<dbReference type="InterPro" id="IPR055407">
    <property type="entry name" value="TraM_C"/>
</dbReference>
<comment type="caution">
    <text evidence="4">The sequence shown here is derived from an EMBL/GenBank/DDBJ whole genome shotgun (WGS) entry which is preliminary data.</text>
</comment>
<dbReference type="OrthoDB" id="1453786at2"/>
<gene>
    <name evidence="4" type="primary">traM</name>
    <name evidence="4" type="ORF">D1164_01580</name>
</gene>